<dbReference type="Pfam" id="PF07494">
    <property type="entry name" value="Reg_prop"/>
    <property type="match status" value="2"/>
</dbReference>
<evidence type="ECO:0000256" key="6">
    <source>
        <dbReference type="ARBA" id="ARBA00022777"/>
    </source>
</evidence>
<proteinExistence type="predicted"/>
<dbReference type="Pfam" id="PF00072">
    <property type="entry name" value="Response_reg"/>
    <property type="match status" value="1"/>
</dbReference>
<evidence type="ECO:0000259" key="14">
    <source>
        <dbReference type="PROSITE" id="PS50110"/>
    </source>
</evidence>
<keyword evidence="4" id="KW-0808">Transferase</keyword>
<dbReference type="GO" id="GO:0000155">
    <property type="term" value="F:phosphorelay sensor kinase activity"/>
    <property type="evidence" value="ECO:0007669"/>
    <property type="project" value="InterPro"/>
</dbReference>
<evidence type="ECO:0000256" key="2">
    <source>
        <dbReference type="ARBA" id="ARBA00012438"/>
    </source>
</evidence>
<accession>A0A7U3Q3H0</accession>
<dbReference type="InterPro" id="IPR004358">
    <property type="entry name" value="Sig_transdc_His_kin-like_C"/>
</dbReference>
<evidence type="ECO:0000256" key="11">
    <source>
        <dbReference type="PROSITE-ProRule" id="PRU00169"/>
    </source>
</evidence>
<dbReference type="InterPro" id="IPR011047">
    <property type="entry name" value="Quinoprotein_ADH-like_sf"/>
</dbReference>
<keyword evidence="6" id="KW-0418">Kinase</keyword>
<dbReference type="FunFam" id="3.30.565.10:FF:000037">
    <property type="entry name" value="Hybrid sensor histidine kinase/response regulator"/>
    <property type="match status" value="1"/>
</dbReference>
<dbReference type="Pfam" id="PF12833">
    <property type="entry name" value="HTH_18"/>
    <property type="match status" value="1"/>
</dbReference>
<dbReference type="SMART" id="SM00448">
    <property type="entry name" value="REC"/>
    <property type="match status" value="1"/>
</dbReference>
<evidence type="ECO:0000256" key="7">
    <source>
        <dbReference type="ARBA" id="ARBA00022840"/>
    </source>
</evidence>
<feature type="domain" description="Response regulatory" evidence="14">
    <location>
        <begin position="1058"/>
        <end position="1173"/>
    </location>
</feature>
<dbReference type="Gene3D" id="1.10.287.130">
    <property type="match status" value="1"/>
</dbReference>
<evidence type="ECO:0000256" key="8">
    <source>
        <dbReference type="ARBA" id="ARBA00023012"/>
    </source>
</evidence>
<dbReference type="GO" id="GO:0043565">
    <property type="term" value="F:sequence-specific DNA binding"/>
    <property type="evidence" value="ECO:0007669"/>
    <property type="project" value="InterPro"/>
</dbReference>
<dbReference type="PANTHER" id="PTHR43547">
    <property type="entry name" value="TWO-COMPONENT HISTIDINE KINASE"/>
    <property type="match status" value="1"/>
</dbReference>
<dbReference type="InterPro" id="IPR015943">
    <property type="entry name" value="WD40/YVTN_repeat-like_dom_sf"/>
</dbReference>
<dbReference type="Gene3D" id="2.60.40.10">
    <property type="entry name" value="Immunoglobulins"/>
    <property type="match status" value="1"/>
</dbReference>
<dbReference type="GO" id="GO:0005524">
    <property type="term" value="F:ATP binding"/>
    <property type="evidence" value="ECO:0007669"/>
    <property type="project" value="UniProtKB-KW"/>
</dbReference>
<dbReference type="RefSeq" id="WP_196097166.1">
    <property type="nucleotide sequence ID" value="NZ_CP064939.1"/>
</dbReference>
<dbReference type="PROSITE" id="PS50109">
    <property type="entry name" value="HIS_KIN"/>
    <property type="match status" value="1"/>
</dbReference>
<dbReference type="KEGG" id="pex:IZT61_12105"/>
<dbReference type="Gene3D" id="3.30.565.10">
    <property type="entry name" value="Histidine kinase-like ATPase, C-terminal domain"/>
    <property type="match status" value="1"/>
</dbReference>
<dbReference type="InterPro" id="IPR011006">
    <property type="entry name" value="CheY-like_superfamily"/>
</dbReference>
<evidence type="ECO:0000256" key="9">
    <source>
        <dbReference type="ARBA" id="ARBA00023015"/>
    </source>
</evidence>
<evidence type="ECO:0000256" key="10">
    <source>
        <dbReference type="ARBA" id="ARBA00023163"/>
    </source>
</evidence>
<dbReference type="InterPro" id="IPR003661">
    <property type="entry name" value="HisK_dim/P_dom"/>
</dbReference>
<dbReference type="InterPro" id="IPR001789">
    <property type="entry name" value="Sig_transdc_resp-reg_receiver"/>
</dbReference>
<dbReference type="SUPFAM" id="SSF46689">
    <property type="entry name" value="Homeodomain-like"/>
    <property type="match status" value="1"/>
</dbReference>
<dbReference type="GO" id="GO:0003700">
    <property type="term" value="F:DNA-binding transcription factor activity"/>
    <property type="evidence" value="ECO:0007669"/>
    <property type="project" value="InterPro"/>
</dbReference>
<dbReference type="SUPFAM" id="SSF50998">
    <property type="entry name" value="Quinoprotein alcohol dehydrogenase-like"/>
    <property type="match status" value="1"/>
</dbReference>
<dbReference type="PROSITE" id="PS01124">
    <property type="entry name" value="HTH_ARAC_FAMILY_2"/>
    <property type="match status" value="1"/>
</dbReference>
<dbReference type="PROSITE" id="PS50110">
    <property type="entry name" value="RESPONSE_REGULATORY"/>
    <property type="match status" value="1"/>
</dbReference>
<dbReference type="CDD" id="cd00075">
    <property type="entry name" value="HATPase"/>
    <property type="match status" value="1"/>
</dbReference>
<dbReference type="Pfam" id="PF02518">
    <property type="entry name" value="HATPase_c"/>
    <property type="match status" value="1"/>
</dbReference>
<evidence type="ECO:0000256" key="3">
    <source>
        <dbReference type="ARBA" id="ARBA00022553"/>
    </source>
</evidence>
<keyword evidence="7" id="KW-0067">ATP-binding</keyword>
<dbReference type="InterPro" id="IPR036890">
    <property type="entry name" value="HATPase_C_sf"/>
</dbReference>
<keyword evidence="3 11" id="KW-0597">Phosphoprotein</keyword>
<evidence type="ECO:0000256" key="4">
    <source>
        <dbReference type="ARBA" id="ARBA00022679"/>
    </source>
</evidence>
<dbReference type="Pfam" id="PF07495">
    <property type="entry name" value="Y_Y_Y"/>
    <property type="match status" value="1"/>
</dbReference>
<comment type="catalytic activity">
    <reaction evidence="1">
        <text>ATP + protein L-histidine = ADP + protein N-phospho-L-histidine.</text>
        <dbReference type="EC" id="2.7.13.3"/>
    </reaction>
</comment>
<dbReference type="InterPro" id="IPR013783">
    <property type="entry name" value="Ig-like_fold"/>
</dbReference>
<dbReference type="Proteomes" id="UP000594759">
    <property type="component" value="Chromosome"/>
</dbReference>
<keyword evidence="5" id="KW-0547">Nucleotide-binding</keyword>
<evidence type="ECO:0000313" key="15">
    <source>
        <dbReference type="EMBL" id="QPH37854.1"/>
    </source>
</evidence>
<evidence type="ECO:0000313" key="16">
    <source>
        <dbReference type="Proteomes" id="UP000594759"/>
    </source>
</evidence>
<keyword evidence="8" id="KW-0902">Two-component regulatory system</keyword>
<dbReference type="Gene3D" id="3.40.50.2300">
    <property type="match status" value="1"/>
</dbReference>
<organism evidence="15 16">
    <name type="scientific">Pedobacter endophyticus</name>
    <dbReference type="NCBI Taxonomy" id="2789740"/>
    <lineage>
        <taxon>Bacteria</taxon>
        <taxon>Pseudomonadati</taxon>
        <taxon>Bacteroidota</taxon>
        <taxon>Sphingobacteriia</taxon>
        <taxon>Sphingobacteriales</taxon>
        <taxon>Sphingobacteriaceae</taxon>
        <taxon>Pedobacter</taxon>
    </lineage>
</organism>
<dbReference type="SMART" id="SM00388">
    <property type="entry name" value="HisKA"/>
    <property type="match status" value="1"/>
</dbReference>
<dbReference type="PANTHER" id="PTHR43547:SF2">
    <property type="entry name" value="HYBRID SIGNAL TRANSDUCTION HISTIDINE KINASE C"/>
    <property type="match status" value="1"/>
</dbReference>
<dbReference type="SUPFAM" id="SSF55874">
    <property type="entry name" value="ATPase domain of HSP90 chaperone/DNA topoisomerase II/histidine kinase"/>
    <property type="match status" value="1"/>
</dbReference>
<feature type="modified residue" description="4-aspartylphosphate" evidence="11">
    <location>
        <position position="1106"/>
    </location>
</feature>
<dbReference type="SUPFAM" id="SSF52172">
    <property type="entry name" value="CheY-like"/>
    <property type="match status" value="1"/>
</dbReference>
<evidence type="ECO:0000259" key="13">
    <source>
        <dbReference type="PROSITE" id="PS50109"/>
    </source>
</evidence>
<dbReference type="EMBL" id="CP064939">
    <property type="protein sequence ID" value="QPH37854.1"/>
    <property type="molecule type" value="Genomic_DNA"/>
</dbReference>
<dbReference type="SUPFAM" id="SSF47384">
    <property type="entry name" value="Homodimeric domain of signal transducing histidine kinase"/>
    <property type="match status" value="1"/>
</dbReference>
<dbReference type="Gene3D" id="1.10.10.60">
    <property type="entry name" value="Homeodomain-like"/>
    <property type="match status" value="1"/>
</dbReference>
<evidence type="ECO:0000256" key="5">
    <source>
        <dbReference type="ARBA" id="ARBA00022741"/>
    </source>
</evidence>
<protein>
    <recommendedName>
        <fullName evidence="2">histidine kinase</fullName>
        <ecNumber evidence="2">2.7.13.3</ecNumber>
    </recommendedName>
</protein>
<dbReference type="Gene3D" id="2.130.10.10">
    <property type="entry name" value="YVTN repeat-like/Quinoprotein amine dehydrogenase"/>
    <property type="match status" value="2"/>
</dbReference>
<dbReference type="EC" id="2.7.13.3" evidence="2"/>
<sequence>MNLLISLSVILLIFYPKTSQGHNFKVIDISNGLSNNTVKCIAQDKFGFMWFGTYDGLCRYDGINFTIYRYQKNINSINSNSITAILPTDEGLWVGTTSGLNFFSFNEKKFYKGLSSRSNKQKKSIDGTVRNIIQVGKKIIVLADKEGLLVLEKDRSFKPLSFGLRDAQWHMIAPYKEGNFLAHSTQGLFILNPFKEVLRNKLIYSLPHPVHHIYYSKKQGKIFVGSGIGKSSMVFQEKPNGIVMLNDKIPSGIKCAIDFNRSMIFGTDGQGLIFSGPDKTEHFIPKNSNISSDAIYSLFVDKGNNLWIGTFRGGINVFSERNNWFTSFSTQNSYLKHNFVTSIYESPALLLYTGTDGGGINIFNRKTQKSSNYTSANSNISGNNVVSISGDGNDVWLGVYGKGLSYFSNSTHSFTNYELPQIPDVREKNSIWVVKDDRKGNLWIGSEDGLFTFNKRNRKFVLIKPEILKITEISFAKEAVWLSTNGNGLYQLDYGGNIVKRYLSEENKAFANNNLHYVFVDSKQNIWFGAEHVGLYQFTPSSGKFVLYGPEQGFENPNVLGITEDHNNNLWISSYNGLFLFNTSKHTFLRFGEKDQIASSQFNYNACYQNNGVMYFGTAKGLVSFKPTNINFDPKFKSVIFTGFKLLNQNNDRLKSLNSPAQVIQLPYDHNFFSISFTVPELISPDKIKYSFYLENFENTWTAGGSERQVTYTNVPPGTYYFKVKSTNLVGEWNKNYSELKITILPPWWRTNWATTIFVILSIGVITTLLYFYRYQLNIKHLVQLKELEKSTEKSINEAKLTFFTNISHELRTPIFMLTAPLEDLLKNKGKLIQVPRAHLIAMFKNALRLNKLITRIIDFRKLEVGKLDLEAQTSNVVAFCKELIPGYETLCHQKKIVLLFMPSSLNIQLSFDAEKLETILANLISNAFKYSHEQGRITFSINEENDTVVFSVEDNGIGVKEEYHEKIFDRFFQVDRNVISGDGIGLAFVKHLVELHQGKISVTSRLNEGAKFTFSIPKHLELSNNPAPSQSEQLHVLNNGAQNSTLEYPTNPSALHTVLLIDDEPDILSLIEQLLKDEYKIIKANNGAEGLEKVEEFTPDIIICDMMMPKMNGMDFISALKTNKLYAAIPVIILTAKSGEEDMIAAYGFGADAYLTKPVSVKYLKQRVSQILSKSNSVDISQILVGKKTNYSKMEKDFMMKCNKIIEQNLTNTAFNVLAFSKELGMSHSSFYKKLKAMTGKSIIEFMNAYRIYKSVQMFNEGEKNISTVSTKCGFKDPKNFREAFKQVMRVAPKNYINS</sequence>
<gene>
    <name evidence="15" type="ORF">IZT61_12105</name>
</gene>
<dbReference type="InterPro" id="IPR018060">
    <property type="entry name" value="HTH_AraC"/>
</dbReference>
<dbReference type="CDD" id="cd00082">
    <property type="entry name" value="HisKA"/>
    <property type="match status" value="1"/>
</dbReference>
<feature type="domain" description="Histidine kinase" evidence="13">
    <location>
        <begin position="806"/>
        <end position="1021"/>
    </location>
</feature>
<keyword evidence="9" id="KW-0805">Transcription regulation</keyword>
<dbReference type="SUPFAM" id="SSF63829">
    <property type="entry name" value="Calcium-dependent phosphotriesterase"/>
    <property type="match status" value="1"/>
</dbReference>
<evidence type="ECO:0000256" key="1">
    <source>
        <dbReference type="ARBA" id="ARBA00000085"/>
    </source>
</evidence>
<dbReference type="InterPro" id="IPR011110">
    <property type="entry name" value="Reg_prop"/>
</dbReference>
<reference evidence="15 16" key="1">
    <citation type="submission" date="2020-11" db="EMBL/GenBank/DDBJ databases">
        <title>Pedobacter endophytica, an endophytic bacteria isolated form Carex pumila.</title>
        <authorList>
            <person name="Peng Y."/>
            <person name="Jiang L."/>
            <person name="Lee J."/>
        </authorList>
    </citation>
    <scope>NUCLEOTIDE SEQUENCE [LARGE SCALE GENOMIC DNA]</scope>
    <source>
        <strain evidence="15 16">JBR3-12</strain>
    </source>
</reference>
<name>A0A7U3Q3H0_9SPHI</name>
<dbReference type="CDD" id="cd17574">
    <property type="entry name" value="REC_OmpR"/>
    <property type="match status" value="1"/>
</dbReference>
<evidence type="ECO:0000259" key="12">
    <source>
        <dbReference type="PROSITE" id="PS01124"/>
    </source>
</evidence>
<dbReference type="InterPro" id="IPR009057">
    <property type="entry name" value="Homeodomain-like_sf"/>
</dbReference>
<dbReference type="InterPro" id="IPR011123">
    <property type="entry name" value="Y_Y_Y"/>
</dbReference>
<dbReference type="InterPro" id="IPR005467">
    <property type="entry name" value="His_kinase_dom"/>
</dbReference>
<dbReference type="InterPro" id="IPR036097">
    <property type="entry name" value="HisK_dim/P_sf"/>
</dbReference>
<dbReference type="SMART" id="SM00342">
    <property type="entry name" value="HTH_ARAC"/>
    <property type="match status" value="1"/>
</dbReference>
<keyword evidence="10" id="KW-0804">Transcription</keyword>
<keyword evidence="16" id="KW-1185">Reference proteome</keyword>
<dbReference type="InterPro" id="IPR003594">
    <property type="entry name" value="HATPase_dom"/>
</dbReference>
<dbReference type="SMART" id="SM00387">
    <property type="entry name" value="HATPase_c"/>
    <property type="match status" value="1"/>
</dbReference>
<feature type="domain" description="HTH araC/xylS-type" evidence="12">
    <location>
        <begin position="1201"/>
        <end position="1300"/>
    </location>
</feature>
<dbReference type="PRINTS" id="PR00344">
    <property type="entry name" value="BCTRLSENSOR"/>
</dbReference>